<name>A0A8S9SXK5_9CYAN</name>
<reference evidence="1" key="1">
    <citation type="journal article" date="2015" name="Genome Announc.">
        <title>Draft Genome Sequence of Tolypothrix boutellei Strain VB521301.</title>
        <authorList>
            <person name="Chandrababunaidu M.M."/>
            <person name="Singh D."/>
            <person name="Sen D."/>
            <person name="Bhan S."/>
            <person name="Das S."/>
            <person name="Gupta A."/>
            <person name="Adhikary S.P."/>
            <person name="Tripathy S."/>
        </authorList>
    </citation>
    <scope>NUCLEOTIDE SEQUENCE</scope>
    <source>
        <strain evidence="1">VB521301</strain>
    </source>
</reference>
<evidence type="ECO:0000313" key="2">
    <source>
        <dbReference type="Proteomes" id="UP000029738"/>
    </source>
</evidence>
<accession>A0A8S9SXK5</accession>
<keyword evidence="2" id="KW-1185">Reference proteome</keyword>
<sequence>MSTVQLNKQVLYATVAALEQDIDSVSWLCGYLASEINDVSDNDKSHKPISLLSKLLLKSGMVLFEDFMPYTGCRISIINQEKFESLPPTVRAAVEKSFEVMETSSEEVQKMSEALLREMEVG</sequence>
<reference evidence="1" key="2">
    <citation type="submission" date="2019-11" db="EMBL/GenBank/DDBJ databases">
        <title>Improved Assembly of Tolypothrix boutellei genome.</title>
        <authorList>
            <person name="Sarangi A.N."/>
            <person name="Mukherjee M."/>
            <person name="Ghosh S."/>
            <person name="Singh D."/>
            <person name="Das A."/>
            <person name="Kant S."/>
            <person name="Prusty A."/>
            <person name="Tripathy S."/>
        </authorList>
    </citation>
    <scope>NUCLEOTIDE SEQUENCE</scope>
    <source>
        <strain evidence="1">VB521301</strain>
    </source>
</reference>
<proteinExistence type="predicted"/>
<gene>
    <name evidence="1" type="ORF">DA73_0400000115</name>
</gene>
<dbReference type="EMBL" id="JHEG04000001">
    <property type="protein sequence ID" value="KAF3884082.1"/>
    <property type="molecule type" value="Genomic_DNA"/>
</dbReference>
<organism evidence="1 2">
    <name type="scientific">Tolypothrix bouteillei VB521301</name>
    <dbReference type="NCBI Taxonomy" id="1479485"/>
    <lineage>
        <taxon>Bacteria</taxon>
        <taxon>Bacillati</taxon>
        <taxon>Cyanobacteriota</taxon>
        <taxon>Cyanophyceae</taxon>
        <taxon>Nostocales</taxon>
        <taxon>Tolypothrichaceae</taxon>
        <taxon>Tolypothrix</taxon>
    </lineage>
</organism>
<protein>
    <submittedName>
        <fullName evidence="1">Uncharacterized protein</fullName>
    </submittedName>
</protein>
<dbReference type="Proteomes" id="UP000029738">
    <property type="component" value="Unassembled WGS sequence"/>
</dbReference>
<dbReference type="AlphaFoldDB" id="A0A8S9SXK5"/>
<comment type="caution">
    <text evidence="1">The sequence shown here is derived from an EMBL/GenBank/DDBJ whole genome shotgun (WGS) entry which is preliminary data.</text>
</comment>
<evidence type="ECO:0000313" key="1">
    <source>
        <dbReference type="EMBL" id="KAF3884082.1"/>
    </source>
</evidence>
<dbReference type="RefSeq" id="WP_167844582.1">
    <property type="nucleotide sequence ID" value="NZ_JHEG04000001.1"/>
</dbReference>